<evidence type="ECO:0000313" key="3">
    <source>
        <dbReference type="Proteomes" id="UP000030746"/>
    </source>
</evidence>
<dbReference type="Proteomes" id="UP000030746">
    <property type="component" value="Unassembled WGS sequence"/>
</dbReference>
<dbReference type="KEGG" id="lgi:LOTGIDRAFT_159727"/>
<dbReference type="OrthoDB" id="6170584at2759"/>
<dbReference type="GeneID" id="20238136"/>
<sequence length="567" mass="62562">MAGFLSVHERVPLYSVKKSTVLLPDVCSSPPLNILIFGSSYIKRLAVYLSHFNHVNLDLHRRVCRVTCWGHGGLLVRNDPHGRLSVTNSRFSEMDIIMLHLGSNDLCDILSLPSVIARDFFDFAKDVMCVWHPKLVIISQLLPRQCEPYNGYNAKILATNMELKALCFSERVMSKRGSKRPLDEGSGEPSTSGSCPMSTAEDRLTEILIKKLIDRGLVSSIPTPTPHSTASASTTSTSASEFTASTSTSTASTPGTFVPLSTTSTGNNQSVFSVNAAALFQPADILDANSAKSDLESDVEPVLKITSSQKARILNLEQWQHAFSIFMDVLIQKSPQLTSSLLVYQNLVTELARLYGIKAMQFYDTQFRMNRQSCPHPWNQIYADYWLRATTLYGTSSVNQSKTTKNTKTSKSNGNTCWGFNSQSGCKRTSCRFAHVCSRCGYTHPAINCYAKVRKNTQNQSDRTPPSVDYNNQTLTSAMYPPAVSNLSDSIVAPPANQPVASGSNAGAKTPNAQSSRYIFRKASPSSSRSAEVVMIQYNVNIFILVSLRVLKFRILESEHSKLFVVL</sequence>
<name>V4C5U1_LOTGI</name>
<protein>
    <recommendedName>
        <fullName evidence="4">C3H1-type domain-containing protein</fullName>
    </recommendedName>
</protein>
<dbReference type="PANTHER" id="PTHR35558">
    <property type="entry name" value="SGNH_HYDRO DOMAIN-CONTAINING PROTEIN"/>
    <property type="match status" value="1"/>
</dbReference>
<dbReference type="HOGENOM" id="CLU_480848_0_0_1"/>
<proteinExistence type="predicted"/>
<feature type="region of interest" description="Disordered" evidence="1">
    <location>
        <begin position="177"/>
        <end position="198"/>
    </location>
</feature>
<dbReference type="EMBL" id="KB201362">
    <property type="protein sequence ID" value="ESO96979.1"/>
    <property type="molecule type" value="Genomic_DNA"/>
</dbReference>
<accession>V4C5U1</accession>
<evidence type="ECO:0000256" key="1">
    <source>
        <dbReference type="SAM" id="MobiDB-lite"/>
    </source>
</evidence>
<gene>
    <name evidence="2" type="ORF">LOTGIDRAFT_159727</name>
</gene>
<organism evidence="2 3">
    <name type="scientific">Lottia gigantea</name>
    <name type="common">Giant owl limpet</name>
    <dbReference type="NCBI Taxonomy" id="225164"/>
    <lineage>
        <taxon>Eukaryota</taxon>
        <taxon>Metazoa</taxon>
        <taxon>Spiralia</taxon>
        <taxon>Lophotrochozoa</taxon>
        <taxon>Mollusca</taxon>
        <taxon>Gastropoda</taxon>
        <taxon>Patellogastropoda</taxon>
        <taxon>Lottioidea</taxon>
        <taxon>Lottiidae</taxon>
        <taxon>Lottia</taxon>
    </lineage>
</organism>
<dbReference type="AlphaFoldDB" id="V4C5U1"/>
<dbReference type="SUPFAM" id="SSF52266">
    <property type="entry name" value="SGNH hydrolase"/>
    <property type="match status" value="1"/>
</dbReference>
<dbReference type="PANTHER" id="PTHR35558:SF1">
    <property type="entry name" value="ENDONUCLEASE_EXONUCLEASE_PHOSPHATASE DOMAIN-CONTAINING PROTEIN"/>
    <property type="match status" value="1"/>
</dbReference>
<keyword evidence="3" id="KW-1185">Reference proteome</keyword>
<dbReference type="RefSeq" id="XP_009052466.1">
    <property type="nucleotide sequence ID" value="XM_009054218.1"/>
</dbReference>
<feature type="compositionally biased region" description="Polar residues" evidence="1">
    <location>
        <begin position="188"/>
        <end position="197"/>
    </location>
</feature>
<feature type="region of interest" description="Disordered" evidence="1">
    <location>
        <begin position="220"/>
        <end position="255"/>
    </location>
</feature>
<evidence type="ECO:0008006" key="4">
    <source>
        <dbReference type="Google" id="ProtNLM"/>
    </source>
</evidence>
<reference evidence="2 3" key="1">
    <citation type="journal article" date="2013" name="Nature">
        <title>Insights into bilaterian evolution from three spiralian genomes.</title>
        <authorList>
            <person name="Simakov O."/>
            <person name="Marletaz F."/>
            <person name="Cho S.J."/>
            <person name="Edsinger-Gonzales E."/>
            <person name="Havlak P."/>
            <person name="Hellsten U."/>
            <person name="Kuo D.H."/>
            <person name="Larsson T."/>
            <person name="Lv J."/>
            <person name="Arendt D."/>
            <person name="Savage R."/>
            <person name="Osoegawa K."/>
            <person name="de Jong P."/>
            <person name="Grimwood J."/>
            <person name="Chapman J.A."/>
            <person name="Shapiro H."/>
            <person name="Aerts A."/>
            <person name="Otillar R.P."/>
            <person name="Terry A.Y."/>
            <person name="Boore J.L."/>
            <person name="Grigoriev I.V."/>
            <person name="Lindberg D.R."/>
            <person name="Seaver E.C."/>
            <person name="Weisblat D.A."/>
            <person name="Putnam N.H."/>
            <person name="Rokhsar D.S."/>
        </authorList>
    </citation>
    <scope>NUCLEOTIDE SEQUENCE [LARGE SCALE GENOMIC DNA]</scope>
</reference>
<dbReference type="CTD" id="20238136"/>
<evidence type="ECO:0000313" key="2">
    <source>
        <dbReference type="EMBL" id="ESO96979.1"/>
    </source>
</evidence>